<accession>A0A8J7KVC8</accession>
<dbReference type="SUPFAM" id="SSF46894">
    <property type="entry name" value="C-terminal effector domain of the bipartite response regulators"/>
    <property type="match status" value="1"/>
</dbReference>
<dbReference type="PANTHER" id="PTHR35807">
    <property type="entry name" value="TRANSCRIPTIONAL REGULATOR REDD-RELATED"/>
    <property type="match status" value="1"/>
</dbReference>
<dbReference type="EMBL" id="JADOUF010000001">
    <property type="protein sequence ID" value="MBG6135152.1"/>
    <property type="molecule type" value="Genomic_DNA"/>
</dbReference>
<evidence type="ECO:0000256" key="4">
    <source>
        <dbReference type="ARBA" id="ARBA00023163"/>
    </source>
</evidence>
<dbReference type="Gene3D" id="1.25.40.10">
    <property type="entry name" value="Tetratricopeptide repeat domain"/>
    <property type="match status" value="3"/>
</dbReference>
<evidence type="ECO:0000313" key="8">
    <source>
        <dbReference type="EMBL" id="MBG6135152.1"/>
    </source>
</evidence>
<dbReference type="AlphaFoldDB" id="A0A8J7KVC8"/>
<dbReference type="Gene3D" id="1.10.10.10">
    <property type="entry name" value="Winged helix-like DNA-binding domain superfamily/Winged helix DNA-binding domain"/>
    <property type="match status" value="1"/>
</dbReference>
<evidence type="ECO:0000256" key="3">
    <source>
        <dbReference type="ARBA" id="ARBA00023125"/>
    </source>
</evidence>
<dbReference type="GO" id="GO:0000160">
    <property type="term" value="P:phosphorelay signal transduction system"/>
    <property type="evidence" value="ECO:0007669"/>
    <property type="project" value="InterPro"/>
</dbReference>
<dbReference type="SMART" id="SM01043">
    <property type="entry name" value="BTAD"/>
    <property type="match status" value="1"/>
</dbReference>
<dbReference type="InterPro" id="IPR001867">
    <property type="entry name" value="OmpR/PhoB-type_DNA-bd"/>
</dbReference>
<dbReference type="InterPro" id="IPR019734">
    <property type="entry name" value="TPR_rpt"/>
</dbReference>
<dbReference type="Proteomes" id="UP000622552">
    <property type="component" value="Unassembled WGS sequence"/>
</dbReference>
<keyword evidence="9" id="KW-1185">Reference proteome</keyword>
<dbReference type="PANTHER" id="PTHR35807:SF1">
    <property type="entry name" value="TRANSCRIPTIONAL REGULATOR REDD"/>
    <property type="match status" value="1"/>
</dbReference>
<dbReference type="SMART" id="SM00862">
    <property type="entry name" value="Trans_reg_C"/>
    <property type="match status" value="1"/>
</dbReference>
<keyword evidence="4" id="KW-0804">Transcription</keyword>
<keyword evidence="3 6" id="KW-0238">DNA-binding</keyword>
<dbReference type="Pfam" id="PF00486">
    <property type="entry name" value="Trans_reg_C"/>
    <property type="match status" value="1"/>
</dbReference>
<dbReference type="InterPro" id="IPR051677">
    <property type="entry name" value="AfsR-DnrI-RedD_regulator"/>
</dbReference>
<dbReference type="InterPro" id="IPR005158">
    <property type="entry name" value="BTAD"/>
</dbReference>
<feature type="repeat" description="TPR" evidence="5">
    <location>
        <begin position="817"/>
        <end position="850"/>
    </location>
</feature>
<sequence length="910" mass="96796">MLVRLLGPVDIHDDDGPVPVRGSRRKAVLATLALGRGTVVSTDRLIDAVWGADAPPGAATTLQSHVSHLRGLLAGRASIVATPPGYLLDLGPDGTDVEVAERLVGTGSPDPAGRARRLRAALALWRGRALPDVPRTSWLDDQAARLDDLWLRARRALLDASLELGEHATVLPDLEGLARDHPFDERVHAQLMLALYRTGRQAEALGVFQRLRKVLADELGIEAGQALRDLEVAILRQDPELEPAPPVTRPAQLPLAAPALAGRSRHLADLDALLARGVAVATVSGTAGVGKSALAVHWAHRVADRFPDGQLYLNLRGFDLTGQALDPVQALRGLLEASGVPVTRIPGGRDAQAATYRSALAGRRILILLDNARDAEQVRPLLPGTPGCMVVVTSRDQLLGLTTTGAAHPLTLDLLSTAEAVELLALRLGADRVAAEPDAVADIVGYCARLPLALAIVAARAAARPDFTLAAMADELRAGGVLDTLHGGDVATDLRAVFDWSYRAVSPAAAAMFRLLSLHPGPDVGPAVAASLAGVPLAPARAALAELLRAHLLTEHTPGRYVLHDLLRAFALERAHAHDTEPDRQAALARMFDHFLHTARPAAELLAPYLPAVAVPAVRPGVTAAVPGTTDDAVAWFSVEHRVLLAVVEMCAASGFDVHAWQLAWSMIPFLHPQGHWHDQGTVGRTALAAGVRLADRQAQAFARRAIGSAYGELGQHDEAEHHLALALELFDQLGDQTMAARLHQGLAWNAERQGRPDVALRHARCAADKHTGVDRAGALNALGWAHALCGDYPSALARCEEALAACRELGDDTMAAYVWDSLGYVHHQLGAVERAVACYRRSVDLFDEVINPNAQAEILAHLADAQEALADHAAARSARRRALGILDQIDTPTADPLRVRLLDAVAARS</sequence>
<dbReference type="InterPro" id="IPR036388">
    <property type="entry name" value="WH-like_DNA-bd_sf"/>
</dbReference>
<organism evidence="8 9">
    <name type="scientific">Longispora fulva</name>
    <dbReference type="NCBI Taxonomy" id="619741"/>
    <lineage>
        <taxon>Bacteria</taxon>
        <taxon>Bacillati</taxon>
        <taxon>Actinomycetota</taxon>
        <taxon>Actinomycetes</taxon>
        <taxon>Micromonosporales</taxon>
        <taxon>Micromonosporaceae</taxon>
        <taxon>Longispora</taxon>
    </lineage>
</organism>
<dbReference type="SMART" id="SM00028">
    <property type="entry name" value="TPR"/>
    <property type="match status" value="4"/>
</dbReference>
<reference evidence="8" key="1">
    <citation type="submission" date="2020-11" db="EMBL/GenBank/DDBJ databases">
        <title>Sequencing the genomes of 1000 actinobacteria strains.</title>
        <authorList>
            <person name="Klenk H.-P."/>
        </authorList>
    </citation>
    <scope>NUCLEOTIDE SEQUENCE</scope>
    <source>
        <strain evidence="8">DSM 45356</strain>
    </source>
</reference>
<dbReference type="InterPro" id="IPR027417">
    <property type="entry name" value="P-loop_NTPase"/>
</dbReference>
<dbReference type="PROSITE" id="PS50005">
    <property type="entry name" value="TPR"/>
    <property type="match status" value="1"/>
</dbReference>
<dbReference type="InterPro" id="IPR016032">
    <property type="entry name" value="Sig_transdc_resp-reg_C-effctor"/>
</dbReference>
<dbReference type="RefSeq" id="WP_197002305.1">
    <property type="nucleotide sequence ID" value="NZ_BONS01000003.1"/>
</dbReference>
<dbReference type="CDD" id="cd15831">
    <property type="entry name" value="BTAD"/>
    <property type="match status" value="1"/>
</dbReference>
<dbReference type="SUPFAM" id="SSF48452">
    <property type="entry name" value="TPR-like"/>
    <property type="match status" value="3"/>
</dbReference>
<dbReference type="GO" id="GO:0003677">
    <property type="term" value="F:DNA binding"/>
    <property type="evidence" value="ECO:0007669"/>
    <property type="project" value="UniProtKB-UniRule"/>
</dbReference>
<keyword evidence="2" id="KW-0805">Transcription regulation</keyword>
<dbReference type="GO" id="GO:0006355">
    <property type="term" value="P:regulation of DNA-templated transcription"/>
    <property type="evidence" value="ECO:0007669"/>
    <property type="project" value="InterPro"/>
</dbReference>
<gene>
    <name evidence="8" type="ORF">IW245_001346</name>
</gene>
<evidence type="ECO:0000256" key="5">
    <source>
        <dbReference type="PROSITE-ProRule" id="PRU00339"/>
    </source>
</evidence>
<comment type="caution">
    <text evidence="8">The sequence shown here is derived from an EMBL/GenBank/DDBJ whole genome shotgun (WGS) entry which is preliminary data.</text>
</comment>
<dbReference type="Gene3D" id="3.40.50.300">
    <property type="entry name" value="P-loop containing nucleotide triphosphate hydrolases"/>
    <property type="match status" value="1"/>
</dbReference>
<dbReference type="InterPro" id="IPR011990">
    <property type="entry name" value="TPR-like_helical_dom_sf"/>
</dbReference>
<evidence type="ECO:0000256" key="2">
    <source>
        <dbReference type="ARBA" id="ARBA00023015"/>
    </source>
</evidence>
<evidence type="ECO:0000313" key="9">
    <source>
        <dbReference type="Proteomes" id="UP000622552"/>
    </source>
</evidence>
<protein>
    <submittedName>
        <fullName evidence="8">DNA-binding SARP family transcriptional activator</fullName>
    </submittedName>
</protein>
<comment type="similarity">
    <text evidence="1">Belongs to the AfsR/DnrI/RedD regulatory family.</text>
</comment>
<name>A0A8J7KVC8_9ACTN</name>
<dbReference type="SUPFAM" id="SSF52540">
    <property type="entry name" value="P-loop containing nucleoside triphosphate hydrolases"/>
    <property type="match status" value="1"/>
</dbReference>
<dbReference type="Pfam" id="PF03704">
    <property type="entry name" value="BTAD"/>
    <property type="match status" value="1"/>
</dbReference>
<evidence type="ECO:0000259" key="7">
    <source>
        <dbReference type="PROSITE" id="PS51755"/>
    </source>
</evidence>
<dbReference type="GO" id="GO:0043531">
    <property type="term" value="F:ADP binding"/>
    <property type="evidence" value="ECO:0007669"/>
    <property type="project" value="InterPro"/>
</dbReference>
<dbReference type="PROSITE" id="PS51755">
    <property type="entry name" value="OMPR_PHOB"/>
    <property type="match status" value="1"/>
</dbReference>
<keyword evidence="5" id="KW-0802">TPR repeat</keyword>
<evidence type="ECO:0000256" key="1">
    <source>
        <dbReference type="ARBA" id="ARBA00005820"/>
    </source>
</evidence>
<feature type="domain" description="OmpR/PhoB-type" evidence="7">
    <location>
        <begin position="1"/>
        <end position="90"/>
    </location>
</feature>
<proteinExistence type="inferred from homology"/>
<feature type="DNA-binding region" description="OmpR/PhoB-type" evidence="6">
    <location>
        <begin position="1"/>
        <end position="90"/>
    </location>
</feature>
<dbReference type="PRINTS" id="PR00364">
    <property type="entry name" value="DISEASERSIST"/>
</dbReference>
<evidence type="ECO:0000256" key="6">
    <source>
        <dbReference type="PROSITE-ProRule" id="PRU01091"/>
    </source>
</evidence>
<dbReference type="Pfam" id="PF13424">
    <property type="entry name" value="TPR_12"/>
    <property type="match status" value="2"/>
</dbReference>